<accession>A0AAW2UXJ1</accession>
<name>A0AAW2UXJ1_9LAMI</name>
<proteinExistence type="predicted"/>
<dbReference type="AlphaFoldDB" id="A0AAW2UXJ1"/>
<dbReference type="EMBL" id="JACGWN010000011">
    <property type="protein sequence ID" value="KAL0421453.1"/>
    <property type="molecule type" value="Genomic_DNA"/>
</dbReference>
<organism evidence="1">
    <name type="scientific">Sesamum latifolium</name>
    <dbReference type="NCBI Taxonomy" id="2727402"/>
    <lineage>
        <taxon>Eukaryota</taxon>
        <taxon>Viridiplantae</taxon>
        <taxon>Streptophyta</taxon>
        <taxon>Embryophyta</taxon>
        <taxon>Tracheophyta</taxon>
        <taxon>Spermatophyta</taxon>
        <taxon>Magnoliopsida</taxon>
        <taxon>eudicotyledons</taxon>
        <taxon>Gunneridae</taxon>
        <taxon>Pentapetalae</taxon>
        <taxon>asterids</taxon>
        <taxon>lamiids</taxon>
        <taxon>Lamiales</taxon>
        <taxon>Pedaliaceae</taxon>
        <taxon>Sesamum</taxon>
    </lineage>
</organism>
<reference evidence="1" key="2">
    <citation type="journal article" date="2024" name="Plant">
        <title>Genomic evolution and insights into agronomic trait innovations of Sesamum species.</title>
        <authorList>
            <person name="Miao H."/>
            <person name="Wang L."/>
            <person name="Qu L."/>
            <person name="Liu H."/>
            <person name="Sun Y."/>
            <person name="Le M."/>
            <person name="Wang Q."/>
            <person name="Wei S."/>
            <person name="Zheng Y."/>
            <person name="Lin W."/>
            <person name="Duan Y."/>
            <person name="Cao H."/>
            <person name="Xiong S."/>
            <person name="Wang X."/>
            <person name="Wei L."/>
            <person name="Li C."/>
            <person name="Ma Q."/>
            <person name="Ju M."/>
            <person name="Zhao R."/>
            <person name="Li G."/>
            <person name="Mu C."/>
            <person name="Tian Q."/>
            <person name="Mei H."/>
            <person name="Zhang T."/>
            <person name="Gao T."/>
            <person name="Zhang H."/>
        </authorList>
    </citation>
    <scope>NUCLEOTIDE SEQUENCE</scope>
    <source>
        <strain evidence="1">KEN1</strain>
    </source>
</reference>
<gene>
    <name evidence="1" type="ORF">Slati_3168200</name>
</gene>
<evidence type="ECO:0000313" key="1">
    <source>
        <dbReference type="EMBL" id="KAL0421453.1"/>
    </source>
</evidence>
<protein>
    <submittedName>
        <fullName evidence="1">Uncharacterized protein</fullName>
    </submittedName>
</protein>
<comment type="caution">
    <text evidence="1">The sequence shown here is derived from an EMBL/GenBank/DDBJ whole genome shotgun (WGS) entry which is preliminary data.</text>
</comment>
<sequence>MSLKSSITTAERLVLPSKEPTLISTDLATPAIGCAAEFIAFTHPTPFLQQKPKSLYFDARKVVVSSSSINYDTDRLAMILYINEHQPFLLRILGLCFFFRMAPN</sequence>
<reference evidence="1" key="1">
    <citation type="submission" date="2020-06" db="EMBL/GenBank/DDBJ databases">
        <authorList>
            <person name="Li T."/>
            <person name="Hu X."/>
            <person name="Zhang T."/>
            <person name="Song X."/>
            <person name="Zhang H."/>
            <person name="Dai N."/>
            <person name="Sheng W."/>
            <person name="Hou X."/>
            <person name="Wei L."/>
        </authorList>
    </citation>
    <scope>NUCLEOTIDE SEQUENCE</scope>
    <source>
        <strain evidence="1">KEN1</strain>
        <tissue evidence="1">Leaf</tissue>
    </source>
</reference>